<accession>A0A6N4V1U9</accession>
<geneLocation type="plasmid" evidence="3 4">
    <name>pJCM12272</name>
</geneLocation>
<evidence type="ECO:0000313" key="3">
    <source>
        <dbReference type="EMBL" id="BBX30548.1"/>
    </source>
</evidence>
<keyword evidence="2" id="KW-0472">Membrane</keyword>
<keyword evidence="2" id="KW-0812">Transmembrane</keyword>
<keyword evidence="3" id="KW-0614">Plasmid</keyword>
<sequence>MTSMVLQYPAVPGAAQSFGAPGFGAAPTAPAPQLPPPPPAPRGPRRGRRWLVVAAVAVAGLALGGGAFAAGRGTAPSPAATAKTVEVPGVPVAQEFTDADVAWCREYNVASNNIAEAAAADGLPTSIAGKDLPASAWTADERATNQRLIEYFGRWDTGLADLQARAENPTLKMLIDGMLDGSSKLSTVLGDGTYTPVDYQNYRNMFAASGGLVRVCERLQP</sequence>
<protein>
    <submittedName>
        <fullName evidence="3">Uncharacterized protein</fullName>
    </submittedName>
</protein>
<evidence type="ECO:0000256" key="2">
    <source>
        <dbReference type="SAM" id="Phobius"/>
    </source>
</evidence>
<dbReference type="Proteomes" id="UP000466906">
    <property type="component" value="Plasmid pJCM12272"/>
</dbReference>
<gene>
    <name evidence="3" type="ORF">MALV_56730</name>
</gene>
<organism evidence="3 4">
    <name type="scientific">Mycolicibacterium alvei</name>
    <dbReference type="NCBI Taxonomy" id="67081"/>
    <lineage>
        <taxon>Bacteria</taxon>
        <taxon>Bacillati</taxon>
        <taxon>Actinomycetota</taxon>
        <taxon>Actinomycetes</taxon>
        <taxon>Mycobacteriales</taxon>
        <taxon>Mycobacteriaceae</taxon>
        <taxon>Mycolicibacterium</taxon>
    </lineage>
</organism>
<proteinExistence type="predicted"/>
<dbReference type="EMBL" id="AP022566">
    <property type="protein sequence ID" value="BBX30548.1"/>
    <property type="molecule type" value="Genomic_DNA"/>
</dbReference>
<feature type="transmembrane region" description="Helical" evidence="2">
    <location>
        <begin position="50"/>
        <end position="70"/>
    </location>
</feature>
<evidence type="ECO:0000256" key="1">
    <source>
        <dbReference type="SAM" id="MobiDB-lite"/>
    </source>
</evidence>
<keyword evidence="4" id="KW-1185">Reference proteome</keyword>
<dbReference type="KEGG" id="malv:MALV_56730"/>
<name>A0A6N4V1U9_9MYCO</name>
<reference evidence="3 4" key="1">
    <citation type="journal article" date="2019" name="Emerg. Microbes Infect.">
        <title>Comprehensive subspecies identification of 175 nontuberculous mycobacteria species based on 7547 genomic profiles.</title>
        <authorList>
            <person name="Matsumoto Y."/>
            <person name="Kinjo T."/>
            <person name="Motooka D."/>
            <person name="Nabeya D."/>
            <person name="Jung N."/>
            <person name="Uechi K."/>
            <person name="Horii T."/>
            <person name="Iida T."/>
            <person name="Fujita J."/>
            <person name="Nakamura S."/>
        </authorList>
    </citation>
    <scope>NUCLEOTIDE SEQUENCE [LARGE SCALE GENOMIC DNA]</scope>
    <source>
        <strain evidence="3 4">JCM 12272</strain>
        <plasmid evidence="3">pJCM12272</plasmid>
    </source>
</reference>
<feature type="region of interest" description="Disordered" evidence="1">
    <location>
        <begin position="21"/>
        <end position="46"/>
    </location>
</feature>
<dbReference type="AlphaFoldDB" id="A0A6N4V1U9"/>
<keyword evidence="2" id="KW-1133">Transmembrane helix</keyword>
<evidence type="ECO:0000313" key="4">
    <source>
        <dbReference type="Proteomes" id="UP000466906"/>
    </source>
</evidence>
<feature type="compositionally biased region" description="Pro residues" evidence="1">
    <location>
        <begin position="29"/>
        <end position="42"/>
    </location>
</feature>